<dbReference type="RefSeq" id="WP_092147466.1">
    <property type="nucleotide sequence ID" value="NZ_LT629700.1"/>
</dbReference>
<protein>
    <submittedName>
        <fullName evidence="5">Glycosyltransferase involved in cell wall bisynthesis</fullName>
    </submittedName>
</protein>
<dbReference type="Pfam" id="PF13439">
    <property type="entry name" value="Glyco_transf_4"/>
    <property type="match status" value="1"/>
</dbReference>
<name>A0A1G9LGW6_9CORY</name>
<feature type="domain" description="Glycosyl transferase family 1" evidence="3">
    <location>
        <begin position="199"/>
        <end position="352"/>
    </location>
</feature>
<dbReference type="GO" id="GO:0016757">
    <property type="term" value="F:glycosyltransferase activity"/>
    <property type="evidence" value="ECO:0007669"/>
    <property type="project" value="UniProtKB-KW"/>
</dbReference>
<accession>A0A1G9LGW6</accession>
<dbReference type="AlphaFoldDB" id="A0A1G9LGW6"/>
<dbReference type="OrthoDB" id="5242526at2"/>
<dbReference type="PANTHER" id="PTHR45947">
    <property type="entry name" value="SULFOQUINOVOSYL TRANSFERASE SQD2"/>
    <property type="match status" value="1"/>
</dbReference>
<dbReference type="Pfam" id="PF00534">
    <property type="entry name" value="Glycos_transf_1"/>
    <property type="match status" value="1"/>
</dbReference>
<evidence type="ECO:0000259" key="4">
    <source>
        <dbReference type="Pfam" id="PF13439"/>
    </source>
</evidence>
<dbReference type="InterPro" id="IPR028098">
    <property type="entry name" value="Glyco_trans_4-like_N"/>
</dbReference>
<feature type="domain" description="Glycosyltransferase subfamily 4-like N-terminal" evidence="4">
    <location>
        <begin position="15"/>
        <end position="178"/>
    </location>
</feature>
<dbReference type="CDD" id="cd03814">
    <property type="entry name" value="GT4-like"/>
    <property type="match status" value="1"/>
</dbReference>
<dbReference type="Gene3D" id="3.40.50.2000">
    <property type="entry name" value="Glycogen Phosphorylase B"/>
    <property type="match status" value="2"/>
</dbReference>
<keyword evidence="2 5" id="KW-0808">Transferase</keyword>
<dbReference type="STRING" id="38302.SAMN04488535_0152"/>
<evidence type="ECO:0000256" key="2">
    <source>
        <dbReference type="ARBA" id="ARBA00022679"/>
    </source>
</evidence>
<dbReference type="Proteomes" id="UP000199350">
    <property type="component" value="Chromosome I"/>
</dbReference>
<proteinExistence type="predicted"/>
<dbReference type="EMBL" id="LT629700">
    <property type="protein sequence ID" value="SDL61128.1"/>
    <property type="molecule type" value="Genomic_DNA"/>
</dbReference>
<dbReference type="InterPro" id="IPR050194">
    <property type="entry name" value="Glycosyltransferase_grp1"/>
</dbReference>
<dbReference type="GO" id="GO:1901137">
    <property type="term" value="P:carbohydrate derivative biosynthetic process"/>
    <property type="evidence" value="ECO:0007669"/>
    <property type="project" value="UniProtKB-ARBA"/>
</dbReference>
<sequence length="381" mass="41325">MRIALFTEVFLPKIDGIVTRVTRTLDQLAEMGHEVMVFAPGTGPTTYAGFEVVRIPAVPFWPIYPENLVGLPTPGVFRRLKQFAPDVVHAVNPMWTAGAATLVSDRLGYPILASFHTDVPEYTVRLGAGWLSGPAKWGIRLFHGRAQVNLVTSAPMLDKAAEYSIDNVEIWPKAVDTDGFDPAKRTREMRAMLTDGHPDAPLVTYVGRVSAEKSTARTLGIMEALRERVPDAHLAVIGAGPQLDELKKTMNREWITFTGYMSGAQLQQAYASGDALLFPSTTETLGFAALEAFASGVPVVGARAGGLPYVIADGVTGFLVDPELPDAAWAGPLGDLLVDAPLRARMSRAAREEALRWSWAASTNRLVELYGKAIAARQVDR</sequence>
<gene>
    <name evidence="5" type="ORF">SAMN04488535_0152</name>
</gene>
<keyword evidence="6" id="KW-1185">Reference proteome</keyword>
<organism evidence="5 6">
    <name type="scientific">Corynebacterium mycetoides</name>
    <dbReference type="NCBI Taxonomy" id="38302"/>
    <lineage>
        <taxon>Bacteria</taxon>
        <taxon>Bacillati</taxon>
        <taxon>Actinomycetota</taxon>
        <taxon>Actinomycetes</taxon>
        <taxon>Mycobacteriales</taxon>
        <taxon>Corynebacteriaceae</taxon>
        <taxon>Corynebacterium</taxon>
    </lineage>
</organism>
<evidence type="ECO:0000256" key="1">
    <source>
        <dbReference type="ARBA" id="ARBA00022676"/>
    </source>
</evidence>
<evidence type="ECO:0000313" key="5">
    <source>
        <dbReference type="EMBL" id="SDL61128.1"/>
    </source>
</evidence>
<keyword evidence="1" id="KW-0328">Glycosyltransferase</keyword>
<evidence type="ECO:0000259" key="3">
    <source>
        <dbReference type="Pfam" id="PF00534"/>
    </source>
</evidence>
<dbReference type="SUPFAM" id="SSF53756">
    <property type="entry name" value="UDP-Glycosyltransferase/glycogen phosphorylase"/>
    <property type="match status" value="1"/>
</dbReference>
<dbReference type="GO" id="GO:1903509">
    <property type="term" value="P:liposaccharide metabolic process"/>
    <property type="evidence" value="ECO:0007669"/>
    <property type="project" value="UniProtKB-ARBA"/>
</dbReference>
<evidence type="ECO:0000313" key="6">
    <source>
        <dbReference type="Proteomes" id="UP000199350"/>
    </source>
</evidence>
<dbReference type="InterPro" id="IPR001296">
    <property type="entry name" value="Glyco_trans_1"/>
</dbReference>
<dbReference type="PANTHER" id="PTHR45947:SF3">
    <property type="entry name" value="SULFOQUINOVOSYL TRANSFERASE SQD2"/>
    <property type="match status" value="1"/>
</dbReference>
<reference evidence="6" key="1">
    <citation type="submission" date="2016-10" db="EMBL/GenBank/DDBJ databases">
        <authorList>
            <person name="Varghese N."/>
            <person name="Submissions S."/>
        </authorList>
    </citation>
    <scope>NUCLEOTIDE SEQUENCE [LARGE SCALE GENOMIC DNA]</scope>
    <source>
        <strain evidence="6">DSM 20632</strain>
    </source>
</reference>